<organism evidence="2 3">
    <name type="scientific">Aliiroseovarius crassostreae</name>
    <dbReference type="NCBI Taxonomy" id="154981"/>
    <lineage>
        <taxon>Bacteria</taxon>
        <taxon>Pseudomonadati</taxon>
        <taxon>Pseudomonadota</taxon>
        <taxon>Alphaproteobacteria</taxon>
        <taxon>Rhodobacterales</taxon>
        <taxon>Paracoccaceae</taxon>
        <taxon>Aliiroseovarius</taxon>
    </lineage>
</organism>
<dbReference type="AlphaFoldDB" id="A0A9Q9H852"/>
<keyword evidence="1" id="KW-0732">Signal</keyword>
<dbReference type="RefSeq" id="WP_259806002.1">
    <property type="nucleotide sequence ID" value="NZ_CP080776.1"/>
</dbReference>
<feature type="signal peptide" evidence="1">
    <location>
        <begin position="1"/>
        <end position="23"/>
    </location>
</feature>
<protein>
    <submittedName>
        <fullName evidence="2">Uncharacterized protein</fullName>
    </submittedName>
</protein>
<sequence>MFKRLVSSALIFGAASLAPPIPAAHAMPSCAPRPDLVEKLSGQYREGLVGGGLQNHKELLEVWSSPETGSFTILVTNANGVSCIVAAGRNWHGVTPEKARVPDLEG</sequence>
<evidence type="ECO:0000256" key="1">
    <source>
        <dbReference type="SAM" id="SignalP"/>
    </source>
</evidence>
<feature type="chain" id="PRO_5040466186" evidence="1">
    <location>
        <begin position="24"/>
        <end position="106"/>
    </location>
</feature>
<accession>A0A9Q9H852</accession>
<name>A0A9Q9H852_9RHOB</name>
<evidence type="ECO:0000313" key="2">
    <source>
        <dbReference type="EMBL" id="UWP95319.1"/>
    </source>
</evidence>
<dbReference type="Proteomes" id="UP001057991">
    <property type="component" value="Chromosome"/>
</dbReference>
<proteinExistence type="predicted"/>
<dbReference type="EMBL" id="CP080776">
    <property type="protein sequence ID" value="UWP95319.1"/>
    <property type="molecule type" value="Genomic_DNA"/>
</dbReference>
<reference evidence="2" key="1">
    <citation type="submission" date="2021-08" db="EMBL/GenBank/DDBJ databases">
        <authorList>
            <person name="Nwanade C."/>
            <person name="Wang M."/>
            <person name="Masoudi A."/>
            <person name="Yu Z."/>
            <person name="Liu J."/>
        </authorList>
    </citation>
    <scope>NUCLEOTIDE SEQUENCE</scope>
    <source>
        <strain evidence="2">S056</strain>
    </source>
</reference>
<gene>
    <name evidence="2" type="ORF">K3X48_14285</name>
</gene>
<evidence type="ECO:0000313" key="3">
    <source>
        <dbReference type="Proteomes" id="UP001057991"/>
    </source>
</evidence>